<name>A0A915YHL4_9BACT</name>
<dbReference type="InterPro" id="IPR000845">
    <property type="entry name" value="Nucleoside_phosphorylase_d"/>
</dbReference>
<protein>
    <recommendedName>
        <fullName evidence="3">Uridine phosphorylase</fullName>
        <ecNumber evidence="2">2.4.2.3</ecNumber>
    </recommendedName>
</protein>
<dbReference type="HAMAP" id="MF_01627">
    <property type="entry name" value="Pur_nucleosid_phosp"/>
    <property type="match status" value="1"/>
</dbReference>
<dbReference type="InterPro" id="IPR004402">
    <property type="entry name" value="DeoD-type"/>
</dbReference>
<accession>A0A915YHL4</accession>
<dbReference type="SUPFAM" id="SSF53167">
    <property type="entry name" value="Purine and uridine phosphorylases"/>
    <property type="match status" value="1"/>
</dbReference>
<evidence type="ECO:0000256" key="3">
    <source>
        <dbReference type="ARBA" id="ARBA00021980"/>
    </source>
</evidence>
<keyword evidence="4" id="KW-0328">Glycosyltransferase</keyword>
<evidence type="ECO:0000256" key="5">
    <source>
        <dbReference type="ARBA" id="ARBA00022679"/>
    </source>
</evidence>
<dbReference type="PANTHER" id="PTHR43691">
    <property type="entry name" value="URIDINE PHOSPHORYLASE"/>
    <property type="match status" value="1"/>
</dbReference>
<dbReference type="GO" id="GO:0004731">
    <property type="term" value="F:purine-nucleoside phosphorylase activity"/>
    <property type="evidence" value="ECO:0007669"/>
    <property type="project" value="InterPro"/>
</dbReference>
<dbReference type="NCBIfam" id="NF004489">
    <property type="entry name" value="PRK05819.1"/>
    <property type="match status" value="1"/>
</dbReference>
<gene>
    <name evidence="8" type="ORF">AsAng_0039520</name>
</gene>
<evidence type="ECO:0000313" key="8">
    <source>
        <dbReference type="EMBL" id="BDS13223.1"/>
    </source>
</evidence>
<keyword evidence="5" id="KW-0808">Transferase</keyword>
<dbReference type="AlphaFoldDB" id="A0A915YHL4"/>
<dbReference type="KEGG" id="aup:AsAng_0039520"/>
<dbReference type="GO" id="GO:0005829">
    <property type="term" value="C:cytosol"/>
    <property type="evidence" value="ECO:0007669"/>
    <property type="project" value="TreeGrafter"/>
</dbReference>
<proteinExistence type="inferred from homology"/>
<comment type="catalytic activity">
    <reaction evidence="6">
        <text>uridine + phosphate = alpha-D-ribose 1-phosphate + uracil</text>
        <dbReference type="Rhea" id="RHEA:24388"/>
        <dbReference type="ChEBI" id="CHEBI:16704"/>
        <dbReference type="ChEBI" id="CHEBI:17568"/>
        <dbReference type="ChEBI" id="CHEBI:43474"/>
        <dbReference type="ChEBI" id="CHEBI:57720"/>
        <dbReference type="EC" id="2.4.2.3"/>
    </reaction>
</comment>
<evidence type="ECO:0000256" key="1">
    <source>
        <dbReference type="ARBA" id="ARBA00010456"/>
    </source>
</evidence>
<dbReference type="CDD" id="cd09006">
    <property type="entry name" value="PNP_EcPNPI-like"/>
    <property type="match status" value="1"/>
</dbReference>
<evidence type="ECO:0000256" key="2">
    <source>
        <dbReference type="ARBA" id="ARBA00011888"/>
    </source>
</evidence>
<feature type="domain" description="Nucleoside phosphorylase" evidence="7">
    <location>
        <begin position="16"/>
        <end position="225"/>
    </location>
</feature>
<evidence type="ECO:0000256" key="6">
    <source>
        <dbReference type="ARBA" id="ARBA00048447"/>
    </source>
</evidence>
<dbReference type="Pfam" id="PF01048">
    <property type="entry name" value="PNP_UDP_1"/>
    <property type="match status" value="1"/>
</dbReference>
<dbReference type="EC" id="2.4.2.3" evidence="2"/>
<keyword evidence="9" id="KW-1185">Reference proteome</keyword>
<dbReference type="GO" id="GO:0006152">
    <property type="term" value="P:purine nucleoside catabolic process"/>
    <property type="evidence" value="ECO:0007669"/>
    <property type="project" value="TreeGrafter"/>
</dbReference>
<evidence type="ECO:0000313" key="9">
    <source>
        <dbReference type="Proteomes" id="UP001060919"/>
    </source>
</evidence>
<dbReference type="EMBL" id="AP026867">
    <property type="protein sequence ID" value="BDS13223.1"/>
    <property type="molecule type" value="Genomic_DNA"/>
</dbReference>
<dbReference type="PANTHER" id="PTHR43691:SF11">
    <property type="entry name" value="FI09636P-RELATED"/>
    <property type="match status" value="1"/>
</dbReference>
<dbReference type="InterPro" id="IPR018016">
    <property type="entry name" value="Nucleoside_phosphorylase_CS"/>
</dbReference>
<dbReference type="Proteomes" id="UP001060919">
    <property type="component" value="Chromosome"/>
</dbReference>
<dbReference type="RefSeq" id="WP_264788513.1">
    <property type="nucleotide sequence ID" value="NZ_AP026867.1"/>
</dbReference>
<evidence type="ECO:0000259" key="7">
    <source>
        <dbReference type="Pfam" id="PF01048"/>
    </source>
</evidence>
<organism evidence="8 9">
    <name type="scientific">Aureispira anguillae</name>
    <dbReference type="NCBI Taxonomy" id="2864201"/>
    <lineage>
        <taxon>Bacteria</taxon>
        <taxon>Pseudomonadati</taxon>
        <taxon>Bacteroidota</taxon>
        <taxon>Saprospiria</taxon>
        <taxon>Saprospirales</taxon>
        <taxon>Saprospiraceae</taxon>
        <taxon>Aureispira</taxon>
    </lineage>
</organism>
<dbReference type="InterPro" id="IPR035994">
    <property type="entry name" value="Nucleoside_phosphorylase_sf"/>
</dbReference>
<comment type="similarity">
    <text evidence="1">Belongs to the PNP/UDP phosphorylase family.</text>
</comment>
<dbReference type="GO" id="GO:0004850">
    <property type="term" value="F:uridine phosphorylase activity"/>
    <property type="evidence" value="ECO:0007669"/>
    <property type="project" value="UniProtKB-EC"/>
</dbReference>
<dbReference type="Gene3D" id="3.40.50.1580">
    <property type="entry name" value="Nucleoside phosphorylase domain"/>
    <property type="match status" value="1"/>
</dbReference>
<sequence length="231" mass="25121">MSLHIGAKKGDIAEKVLLPGDPLRAKWVADTFLEDPFCYNTVRGMNGYTGTYKGKPVSVQGTGMGIPSTSIYVNELISSYGAKQLIRIGTAGSYQADLKVRDVVLAMSASTDSGINKRRFNGMDYAPTANFELFMNAVKVAESKGINVKAGNILSADEFYADNFEAYKHWAKFGVLCVEMETTALYTLAAKFGVQALTILTISDELVTGIESTAQERQETLSEMVQIALEI</sequence>
<reference evidence="8" key="1">
    <citation type="submission" date="2022-09" db="EMBL/GenBank/DDBJ databases">
        <title>Aureispira anguillicida sp. nov., isolated from Leptocephalus of Japanese eel Anguilla japonica.</title>
        <authorList>
            <person name="Yuasa K."/>
            <person name="Mekata T."/>
            <person name="Ikunari K."/>
        </authorList>
    </citation>
    <scope>NUCLEOTIDE SEQUENCE</scope>
    <source>
        <strain evidence="8">EL160426</strain>
    </source>
</reference>
<dbReference type="PROSITE" id="PS01232">
    <property type="entry name" value="PNP_UDP_1"/>
    <property type="match status" value="1"/>
</dbReference>
<dbReference type="NCBIfam" id="TIGR00107">
    <property type="entry name" value="deoD"/>
    <property type="match status" value="1"/>
</dbReference>
<evidence type="ECO:0000256" key="4">
    <source>
        <dbReference type="ARBA" id="ARBA00022676"/>
    </source>
</evidence>